<keyword evidence="7" id="KW-0829">Tyrosine-protein kinase</keyword>
<dbReference type="PANTHER" id="PTHR46392">
    <property type="entry name" value="DUAL SERINE/THREONINE AND TYROSINE PROTEIN KINASE"/>
    <property type="match status" value="1"/>
</dbReference>
<reference evidence="16" key="1">
    <citation type="submission" date="2023-01" db="EMBL/GenBank/DDBJ databases">
        <title>Genome assembly of the deep-sea coral Lophelia pertusa.</title>
        <authorList>
            <person name="Herrera S."/>
            <person name="Cordes E."/>
        </authorList>
    </citation>
    <scope>NUCLEOTIDE SEQUENCE</scope>
    <source>
        <strain evidence="16">USNM1676648</strain>
        <tissue evidence="16">Polyp</tissue>
    </source>
</reference>
<comment type="subcellular location">
    <subcellularLocation>
        <location evidence="1">Cytoplasm</location>
    </subcellularLocation>
</comment>
<dbReference type="SMART" id="SM00220">
    <property type="entry name" value="S_TKc"/>
    <property type="match status" value="1"/>
</dbReference>
<dbReference type="GO" id="GO:0004713">
    <property type="term" value="F:protein tyrosine kinase activity"/>
    <property type="evidence" value="ECO:0007669"/>
    <property type="project" value="UniProtKB-KW"/>
</dbReference>
<accession>A0A9W9Z332</accession>
<dbReference type="GO" id="GO:0005524">
    <property type="term" value="F:ATP binding"/>
    <property type="evidence" value="ECO:0007669"/>
    <property type="project" value="InterPro"/>
</dbReference>
<evidence type="ECO:0000256" key="5">
    <source>
        <dbReference type="ARBA" id="ARBA00022679"/>
    </source>
</evidence>
<dbReference type="InterPro" id="IPR011009">
    <property type="entry name" value="Kinase-like_dom_sf"/>
</dbReference>
<evidence type="ECO:0000256" key="12">
    <source>
        <dbReference type="ARBA" id="ARBA00049308"/>
    </source>
</evidence>
<evidence type="ECO:0000256" key="4">
    <source>
        <dbReference type="ARBA" id="ARBA00022527"/>
    </source>
</evidence>
<evidence type="ECO:0000259" key="15">
    <source>
        <dbReference type="PROSITE" id="PS50011"/>
    </source>
</evidence>
<dbReference type="GO" id="GO:0004674">
    <property type="term" value="F:protein serine/threonine kinase activity"/>
    <property type="evidence" value="ECO:0007669"/>
    <property type="project" value="UniProtKB-KW"/>
</dbReference>
<dbReference type="SUPFAM" id="SSF52540">
    <property type="entry name" value="P-loop containing nucleoside triphosphate hydrolases"/>
    <property type="match status" value="1"/>
</dbReference>
<evidence type="ECO:0000256" key="11">
    <source>
        <dbReference type="ARBA" id="ARBA00049003"/>
    </source>
</evidence>
<feature type="domain" description="Protein kinase" evidence="15">
    <location>
        <begin position="683"/>
        <end position="897"/>
    </location>
</feature>
<dbReference type="Gene3D" id="1.10.510.10">
    <property type="entry name" value="Transferase(Phosphotransferase) domain 1"/>
    <property type="match status" value="1"/>
</dbReference>
<dbReference type="InterPro" id="IPR000719">
    <property type="entry name" value="Prot_kinase_dom"/>
</dbReference>
<gene>
    <name evidence="16" type="ORF">OS493_013039</name>
</gene>
<evidence type="ECO:0000256" key="1">
    <source>
        <dbReference type="ARBA" id="ARBA00004496"/>
    </source>
</evidence>
<keyword evidence="5" id="KW-0808">Transferase</keyword>
<keyword evidence="4" id="KW-0723">Serine/threonine-protein kinase</keyword>
<dbReference type="InterPro" id="IPR008271">
    <property type="entry name" value="Ser/Thr_kinase_AS"/>
</dbReference>
<dbReference type="GO" id="GO:0044344">
    <property type="term" value="P:cellular response to fibroblast growth factor stimulus"/>
    <property type="evidence" value="ECO:0007669"/>
    <property type="project" value="TreeGrafter"/>
</dbReference>
<evidence type="ECO:0000256" key="2">
    <source>
        <dbReference type="ARBA" id="ARBA00013203"/>
    </source>
</evidence>
<protein>
    <recommendedName>
        <fullName evidence="8">Dual serine/threonine and tyrosine protein kinase</fullName>
        <ecNumber evidence="2">2.7.12.1</ecNumber>
    </recommendedName>
    <alternativeName>
        <fullName evidence="10">Dusty protein kinase</fullName>
    </alternativeName>
    <alternativeName>
        <fullName evidence="9">Receptor-interacting serine/threonine-protein kinase 5</fullName>
    </alternativeName>
</protein>
<dbReference type="InterPro" id="IPR027417">
    <property type="entry name" value="P-loop_NTPase"/>
</dbReference>
<evidence type="ECO:0000256" key="13">
    <source>
        <dbReference type="ARBA" id="ARBA00051680"/>
    </source>
</evidence>
<dbReference type="Pfam" id="PF00350">
    <property type="entry name" value="Dynamin_N"/>
    <property type="match status" value="1"/>
</dbReference>
<evidence type="ECO:0000256" key="10">
    <source>
        <dbReference type="ARBA" id="ARBA00042638"/>
    </source>
</evidence>
<keyword evidence="3" id="KW-0963">Cytoplasm</keyword>
<dbReference type="GO" id="GO:0043066">
    <property type="term" value="P:negative regulation of apoptotic process"/>
    <property type="evidence" value="ECO:0007669"/>
    <property type="project" value="TreeGrafter"/>
</dbReference>
<organism evidence="16 17">
    <name type="scientific">Desmophyllum pertusum</name>
    <dbReference type="NCBI Taxonomy" id="174260"/>
    <lineage>
        <taxon>Eukaryota</taxon>
        <taxon>Metazoa</taxon>
        <taxon>Cnidaria</taxon>
        <taxon>Anthozoa</taxon>
        <taxon>Hexacorallia</taxon>
        <taxon>Scleractinia</taxon>
        <taxon>Caryophylliina</taxon>
        <taxon>Caryophylliidae</taxon>
        <taxon>Desmophyllum</taxon>
    </lineage>
</organism>
<dbReference type="Pfam" id="PF00069">
    <property type="entry name" value="Pkinase"/>
    <property type="match status" value="1"/>
</dbReference>
<evidence type="ECO:0000256" key="9">
    <source>
        <dbReference type="ARBA" id="ARBA00041268"/>
    </source>
</evidence>
<dbReference type="PANTHER" id="PTHR46392:SF1">
    <property type="entry name" value="DUAL SERINE_THREONINE AND TYROSINE PROTEIN KINASE"/>
    <property type="match status" value="1"/>
</dbReference>
<dbReference type="GO" id="GO:0004712">
    <property type="term" value="F:protein serine/threonine/tyrosine kinase activity"/>
    <property type="evidence" value="ECO:0007669"/>
    <property type="project" value="UniProtKB-EC"/>
</dbReference>
<evidence type="ECO:0000256" key="3">
    <source>
        <dbReference type="ARBA" id="ARBA00022490"/>
    </source>
</evidence>
<dbReference type="AlphaFoldDB" id="A0A9W9Z332"/>
<sequence length="897" mass="101008">MPLKDIFDDFRRSKATLEKIHGDTIRYFDEIVRKLSNPRDAAIAEELSYASSPPTSPDEVKVMARAAAMADIHLEFDSTLAELLYTTEERKEVAALFSQEPALIFVGQTNCGKSSIVNQLLGCKALPSSDQPSTARIVRVSYAEQPFCRLVAKDGTILQEIILKGKNKIPRKKIELNQKDREDVTKVEATVETGLNIEFLKSGVSIIDSPGRNENEALDNLVKEKLENPLAFVIYVVDGHNLFTKQDREVLSEMTSRSKLEPEDRTESSDDEDDEPSASAQSGKKHRETEVQSRKKQRVYERLVKHGHLSADTPMDQNERFHGLSAWRIQQYHEMKKTKPKAPSDAFTGYIEAFDRFQNSLKDFAEESLRTRVEQVCQILIRVLSRCLDFFIQKANVLKKGKKLIMKTLQTLLQEEQEVHNNITRSLDEEANDIHELLSEALDGTRDGIVNEAKRFEYVLTEFTIPQSGYVTQKAAVGHCHDQLQRMVVNKLQGEIKEKLRMMFHSRDLFVTQLKERIEQIEEEIAANGETPSAALALGRSLLSSYEAQITFAKRDGAILRFIKKFAIWFYNAICDPIDTIVNTVTGKVQVGSPTWKENVALNVLKRVDPSKMAKEIVSCLKSHFCACHEEFTGEIEKVQGLFNRGETIKDEQRETVLEFAPNLALLEMLAYGVMDRFKFGLPNRGELIGTGAQGSVFACDNIKTPEGKSCVVKVVAVAREEVLKDLTLELHNTRSLQHPNILPILCSIVEANPARGLSASLVSERMRCDLQEGLPAIASMKKRLEIALDVAKALQYLHAEELIHRDVKVQNVLLDETNRAKLTDLGLCKPEGLASNSLVGTPINMAPEMIKQQYDKTIDVYAFGMLLWRVCEGKGNQPQNVNRHFSTPGDAHVERA</sequence>
<feature type="region of interest" description="Disordered" evidence="14">
    <location>
        <begin position="251"/>
        <end position="297"/>
    </location>
</feature>
<feature type="compositionally biased region" description="Basic and acidic residues" evidence="14">
    <location>
        <begin position="287"/>
        <end position="297"/>
    </location>
</feature>
<keyword evidence="17" id="KW-1185">Reference proteome</keyword>
<dbReference type="GO" id="GO:0045743">
    <property type="term" value="P:positive regulation of fibroblast growth factor receptor signaling pathway"/>
    <property type="evidence" value="ECO:0007669"/>
    <property type="project" value="TreeGrafter"/>
</dbReference>
<evidence type="ECO:0000256" key="8">
    <source>
        <dbReference type="ARBA" id="ARBA00040421"/>
    </source>
</evidence>
<dbReference type="EMBL" id="MU826831">
    <property type="protein sequence ID" value="KAJ7373444.1"/>
    <property type="molecule type" value="Genomic_DNA"/>
</dbReference>
<dbReference type="InterPro" id="IPR045063">
    <property type="entry name" value="Dynamin_N"/>
</dbReference>
<comment type="catalytic activity">
    <reaction evidence="12">
        <text>L-threonyl-[protein] + ATP = O-phospho-L-threonyl-[protein] + ADP + H(+)</text>
        <dbReference type="Rhea" id="RHEA:46608"/>
        <dbReference type="Rhea" id="RHEA-COMP:11060"/>
        <dbReference type="Rhea" id="RHEA-COMP:11605"/>
        <dbReference type="ChEBI" id="CHEBI:15378"/>
        <dbReference type="ChEBI" id="CHEBI:30013"/>
        <dbReference type="ChEBI" id="CHEBI:30616"/>
        <dbReference type="ChEBI" id="CHEBI:61977"/>
        <dbReference type="ChEBI" id="CHEBI:456216"/>
        <dbReference type="EC" id="2.7.12.1"/>
    </reaction>
</comment>
<name>A0A9W9Z332_9CNID</name>
<evidence type="ECO:0000256" key="7">
    <source>
        <dbReference type="ARBA" id="ARBA00023137"/>
    </source>
</evidence>
<dbReference type="GO" id="GO:0070374">
    <property type="term" value="P:positive regulation of ERK1 and ERK2 cascade"/>
    <property type="evidence" value="ECO:0007669"/>
    <property type="project" value="TreeGrafter"/>
</dbReference>
<dbReference type="PROSITE" id="PS00108">
    <property type="entry name" value="PROTEIN_KINASE_ST"/>
    <property type="match status" value="1"/>
</dbReference>
<evidence type="ECO:0000313" key="16">
    <source>
        <dbReference type="EMBL" id="KAJ7373444.1"/>
    </source>
</evidence>
<evidence type="ECO:0000313" key="17">
    <source>
        <dbReference type="Proteomes" id="UP001163046"/>
    </source>
</evidence>
<dbReference type="Gene3D" id="3.40.50.300">
    <property type="entry name" value="P-loop containing nucleotide triphosphate hydrolases"/>
    <property type="match status" value="1"/>
</dbReference>
<dbReference type="Proteomes" id="UP001163046">
    <property type="component" value="Unassembled WGS sequence"/>
</dbReference>
<dbReference type="GO" id="GO:0005737">
    <property type="term" value="C:cytoplasm"/>
    <property type="evidence" value="ECO:0007669"/>
    <property type="project" value="UniProtKB-SubCell"/>
</dbReference>
<comment type="catalytic activity">
    <reaction evidence="11">
        <text>L-seryl-[protein] + ATP = O-phospho-L-seryl-[protein] + ADP + H(+)</text>
        <dbReference type="Rhea" id="RHEA:17989"/>
        <dbReference type="Rhea" id="RHEA-COMP:9863"/>
        <dbReference type="Rhea" id="RHEA-COMP:11604"/>
        <dbReference type="ChEBI" id="CHEBI:15378"/>
        <dbReference type="ChEBI" id="CHEBI:29999"/>
        <dbReference type="ChEBI" id="CHEBI:30616"/>
        <dbReference type="ChEBI" id="CHEBI:83421"/>
        <dbReference type="ChEBI" id="CHEBI:456216"/>
        <dbReference type="EC" id="2.7.12.1"/>
    </reaction>
</comment>
<dbReference type="SUPFAM" id="SSF56112">
    <property type="entry name" value="Protein kinase-like (PK-like)"/>
    <property type="match status" value="1"/>
</dbReference>
<dbReference type="OrthoDB" id="4062651at2759"/>
<keyword evidence="6" id="KW-0418">Kinase</keyword>
<evidence type="ECO:0000256" key="6">
    <source>
        <dbReference type="ARBA" id="ARBA00022777"/>
    </source>
</evidence>
<dbReference type="InterPro" id="IPR051302">
    <property type="entry name" value="Dual_SerThr-Tyr_Kinase"/>
</dbReference>
<feature type="compositionally biased region" description="Basic and acidic residues" evidence="14">
    <location>
        <begin position="251"/>
        <end position="268"/>
    </location>
</feature>
<evidence type="ECO:0000256" key="14">
    <source>
        <dbReference type="SAM" id="MobiDB-lite"/>
    </source>
</evidence>
<dbReference type="PROSITE" id="PS50011">
    <property type="entry name" value="PROTEIN_KINASE_DOM"/>
    <property type="match status" value="1"/>
</dbReference>
<proteinExistence type="predicted"/>
<comment type="caution">
    <text evidence="16">The sequence shown here is derived from an EMBL/GenBank/DDBJ whole genome shotgun (WGS) entry which is preliminary data.</text>
</comment>
<comment type="catalytic activity">
    <reaction evidence="13">
        <text>L-tyrosyl-[protein] + ATP = O-phospho-L-tyrosyl-[protein] + ADP + H(+)</text>
        <dbReference type="Rhea" id="RHEA:10596"/>
        <dbReference type="Rhea" id="RHEA-COMP:10136"/>
        <dbReference type="Rhea" id="RHEA-COMP:20101"/>
        <dbReference type="ChEBI" id="CHEBI:15378"/>
        <dbReference type="ChEBI" id="CHEBI:30616"/>
        <dbReference type="ChEBI" id="CHEBI:46858"/>
        <dbReference type="ChEBI" id="CHEBI:61978"/>
        <dbReference type="ChEBI" id="CHEBI:456216"/>
        <dbReference type="EC" id="2.7.12.1"/>
    </reaction>
</comment>
<dbReference type="EC" id="2.7.12.1" evidence="2"/>